<feature type="region of interest" description="Disordered" evidence="1">
    <location>
        <begin position="1"/>
        <end position="20"/>
    </location>
</feature>
<evidence type="ECO:0000256" key="1">
    <source>
        <dbReference type="SAM" id="MobiDB-lite"/>
    </source>
</evidence>
<accession>A0ABN9R6X8</accession>
<sequence length="95" mass="10167">MGLHRALLEQAASAREDPAGEVPADILAAGNAAQHQKTYNFKSGNVVELLKELKSKFEDDRVEATKAETAAKNAYDLAEDARSKAIEASGQTPAR</sequence>
<evidence type="ECO:0000313" key="2">
    <source>
        <dbReference type="EMBL" id="CAK0812065.1"/>
    </source>
</evidence>
<reference evidence="2" key="1">
    <citation type="submission" date="2023-10" db="EMBL/GenBank/DDBJ databases">
        <authorList>
            <person name="Chen Y."/>
            <person name="Shah S."/>
            <person name="Dougan E. K."/>
            <person name="Thang M."/>
            <person name="Chan C."/>
        </authorList>
    </citation>
    <scope>NUCLEOTIDE SEQUENCE [LARGE SCALE GENOMIC DNA]</scope>
</reference>
<proteinExistence type="predicted"/>
<evidence type="ECO:0000313" key="3">
    <source>
        <dbReference type="Proteomes" id="UP001189429"/>
    </source>
</evidence>
<organism evidence="2 3">
    <name type="scientific">Prorocentrum cordatum</name>
    <dbReference type="NCBI Taxonomy" id="2364126"/>
    <lineage>
        <taxon>Eukaryota</taxon>
        <taxon>Sar</taxon>
        <taxon>Alveolata</taxon>
        <taxon>Dinophyceae</taxon>
        <taxon>Prorocentrales</taxon>
        <taxon>Prorocentraceae</taxon>
        <taxon>Prorocentrum</taxon>
    </lineage>
</organism>
<dbReference type="Proteomes" id="UP001189429">
    <property type="component" value="Unassembled WGS sequence"/>
</dbReference>
<name>A0ABN9R6X8_9DINO</name>
<keyword evidence="3" id="KW-1185">Reference proteome</keyword>
<dbReference type="EMBL" id="CAUYUJ010005047">
    <property type="protein sequence ID" value="CAK0812065.1"/>
    <property type="molecule type" value="Genomic_DNA"/>
</dbReference>
<gene>
    <name evidence="2" type="ORF">PCOR1329_LOCUS16455</name>
</gene>
<protein>
    <submittedName>
        <fullName evidence="2">Uncharacterized protein</fullName>
    </submittedName>
</protein>
<comment type="caution">
    <text evidence="2">The sequence shown here is derived from an EMBL/GenBank/DDBJ whole genome shotgun (WGS) entry which is preliminary data.</text>
</comment>
<feature type="non-terminal residue" evidence="2">
    <location>
        <position position="95"/>
    </location>
</feature>